<dbReference type="AlphaFoldDB" id="A0A9D2PFX9"/>
<feature type="compositionally biased region" description="Low complexity" evidence="2">
    <location>
        <begin position="509"/>
        <end position="551"/>
    </location>
</feature>
<dbReference type="InterPro" id="IPR011098">
    <property type="entry name" value="G5_dom"/>
</dbReference>
<feature type="compositionally biased region" description="Low complexity" evidence="2">
    <location>
        <begin position="444"/>
        <end position="473"/>
    </location>
</feature>
<dbReference type="InterPro" id="IPR022029">
    <property type="entry name" value="YoaR-like_PG-bd"/>
</dbReference>
<gene>
    <name evidence="5" type="ORF">IAA04_10675</name>
</gene>
<feature type="region of interest" description="Disordered" evidence="2">
    <location>
        <begin position="443"/>
        <end position="551"/>
    </location>
</feature>
<dbReference type="Pfam" id="PF07501">
    <property type="entry name" value="G5"/>
    <property type="match status" value="1"/>
</dbReference>
<dbReference type="SMART" id="SM01208">
    <property type="entry name" value="G5"/>
    <property type="match status" value="1"/>
</dbReference>
<evidence type="ECO:0000259" key="4">
    <source>
        <dbReference type="PROSITE" id="PS51109"/>
    </source>
</evidence>
<proteinExistence type="predicted"/>
<evidence type="ECO:0000313" key="6">
    <source>
        <dbReference type="Proteomes" id="UP000823883"/>
    </source>
</evidence>
<evidence type="ECO:0000313" key="5">
    <source>
        <dbReference type="EMBL" id="HJC48504.1"/>
    </source>
</evidence>
<dbReference type="PANTHER" id="PTHR35788:SF1">
    <property type="entry name" value="EXPORTED PROTEIN"/>
    <property type="match status" value="1"/>
</dbReference>
<dbReference type="Pfam" id="PF04294">
    <property type="entry name" value="VanW"/>
    <property type="match status" value="1"/>
</dbReference>
<dbReference type="EMBL" id="DWWL01000070">
    <property type="protein sequence ID" value="HJC48504.1"/>
    <property type="molecule type" value="Genomic_DNA"/>
</dbReference>
<reference evidence="5" key="1">
    <citation type="journal article" date="2021" name="PeerJ">
        <title>Extensive microbial diversity within the chicken gut microbiome revealed by metagenomics and culture.</title>
        <authorList>
            <person name="Gilroy R."/>
            <person name="Ravi A."/>
            <person name="Getino M."/>
            <person name="Pursley I."/>
            <person name="Horton D.L."/>
            <person name="Alikhan N.F."/>
            <person name="Baker D."/>
            <person name="Gharbi K."/>
            <person name="Hall N."/>
            <person name="Watson M."/>
            <person name="Adriaenssens E.M."/>
            <person name="Foster-Nyarko E."/>
            <person name="Jarju S."/>
            <person name="Secka A."/>
            <person name="Antonio M."/>
            <person name="Oren A."/>
            <person name="Chaudhuri R.R."/>
            <person name="La Ragione R."/>
            <person name="Hildebrand F."/>
            <person name="Pallen M.J."/>
        </authorList>
    </citation>
    <scope>NUCLEOTIDE SEQUENCE</scope>
    <source>
        <strain evidence="5">CHK183-5548</strain>
    </source>
</reference>
<feature type="domain" description="G5" evidence="4">
    <location>
        <begin position="367"/>
        <end position="446"/>
    </location>
</feature>
<comment type="caution">
    <text evidence="5">The sequence shown here is derived from an EMBL/GenBank/DDBJ whole genome shotgun (WGS) entry which is preliminary data.</text>
</comment>
<dbReference type="Proteomes" id="UP000823883">
    <property type="component" value="Unassembled WGS sequence"/>
</dbReference>
<organism evidence="5 6">
    <name type="scientific">Candidatus Lachnoclostridium pullistercoris</name>
    <dbReference type="NCBI Taxonomy" id="2838632"/>
    <lineage>
        <taxon>Bacteria</taxon>
        <taxon>Bacillati</taxon>
        <taxon>Bacillota</taxon>
        <taxon>Clostridia</taxon>
        <taxon>Lachnospirales</taxon>
        <taxon>Lachnospiraceae</taxon>
    </lineage>
</organism>
<feature type="chain" id="PRO_5038558796" evidence="3">
    <location>
        <begin position="30"/>
        <end position="551"/>
    </location>
</feature>
<dbReference type="PANTHER" id="PTHR35788">
    <property type="entry name" value="EXPORTED PROTEIN-RELATED"/>
    <property type="match status" value="1"/>
</dbReference>
<feature type="compositionally biased region" description="Polar residues" evidence="2">
    <location>
        <begin position="499"/>
        <end position="508"/>
    </location>
</feature>
<evidence type="ECO:0000256" key="2">
    <source>
        <dbReference type="SAM" id="MobiDB-lite"/>
    </source>
</evidence>
<sequence length="551" mass="57860">MKKKLLEKGIWTACLAAGMAVGVHFCAAAAVLPDGLRVGEQELGGLSREEADQKIEEYVNNLPDQKISIQVGDQTLETTSKAMGLFWSNRDAVDEVVSGLTEGNLLRRYMAQTDLKQEGAQLQVETAVDQAAMTAFLTEQCSGMEGGPKNASITRQNGEFVITPSEKGVTVDIEATVQAVNEAVAAGLDEPVTAEAAVTEAEPEITTEMLSTIKDVLGTYTTDFSSSSSARAKNLEVGSAKLNGHVLMPGETLSGYECLQPFTRANGYEPAASYENGQVVDSIGGGVCQLSTTMYNMALEAELEITQRQNHSMIVTYVDPSRDAAIAGTYKDLKITNNYSTPIYIEAYTSGRKLTFTCYGQETRPENREVEYISETLSRIDPGAPIERVNNSLAPGTRRKVSSGHVGIKSRLWKVVKVDGVETERTLLHTDTYNASKSVYEVGPAAPAQTPPVTETVPQTTAPAETQAPQPSEGVGGGPGIGLTGPSGSGGGGTQPGQEAQTVPTAPQSTLTAPAPAETAAPSPAEEAPSGTVTGAKPPEADSSPAPAAGQ</sequence>
<reference evidence="5" key="2">
    <citation type="submission" date="2021-04" db="EMBL/GenBank/DDBJ databases">
        <authorList>
            <person name="Gilroy R."/>
        </authorList>
    </citation>
    <scope>NUCLEOTIDE SEQUENCE</scope>
    <source>
        <strain evidence="5">CHK183-5548</strain>
    </source>
</reference>
<dbReference type="InterPro" id="IPR007391">
    <property type="entry name" value="Vancomycin_resist_VanW"/>
</dbReference>
<feature type="compositionally biased region" description="Gly residues" evidence="2">
    <location>
        <begin position="474"/>
        <end position="495"/>
    </location>
</feature>
<dbReference type="PROSITE" id="PS51109">
    <property type="entry name" value="G5"/>
    <property type="match status" value="1"/>
</dbReference>
<dbReference type="Gene3D" id="2.20.230.10">
    <property type="entry name" value="Resuscitation-promoting factor rpfb"/>
    <property type="match status" value="1"/>
</dbReference>
<accession>A0A9D2PFX9</accession>
<dbReference type="InterPro" id="IPR052913">
    <property type="entry name" value="Glycopeptide_resist_protein"/>
</dbReference>
<evidence type="ECO:0000256" key="1">
    <source>
        <dbReference type="ARBA" id="ARBA00022729"/>
    </source>
</evidence>
<feature type="signal peptide" evidence="3">
    <location>
        <begin position="1"/>
        <end position="29"/>
    </location>
</feature>
<evidence type="ECO:0000256" key="3">
    <source>
        <dbReference type="SAM" id="SignalP"/>
    </source>
</evidence>
<name>A0A9D2PFX9_9FIRM</name>
<dbReference type="Pfam" id="PF12229">
    <property type="entry name" value="PG_binding_4"/>
    <property type="match status" value="1"/>
</dbReference>
<protein>
    <submittedName>
        <fullName evidence="5">VanW family protein</fullName>
    </submittedName>
</protein>
<keyword evidence="1 3" id="KW-0732">Signal</keyword>